<dbReference type="CDD" id="cd01335">
    <property type="entry name" value="Radical_SAM"/>
    <property type="match status" value="1"/>
</dbReference>
<dbReference type="GO" id="GO:0051539">
    <property type="term" value="F:4 iron, 4 sulfur cluster binding"/>
    <property type="evidence" value="ECO:0007669"/>
    <property type="project" value="UniProtKB-UniRule"/>
</dbReference>
<comment type="function">
    <text evidence="12">Specifically methylates position 2 of adenine 2503 in 23S rRNA and position 2 of adenine 37 in tRNAs.</text>
</comment>
<dbReference type="GO" id="GO:0005737">
    <property type="term" value="C:cytoplasm"/>
    <property type="evidence" value="ECO:0007669"/>
    <property type="project" value="UniProtKB-SubCell"/>
</dbReference>
<feature type="binding site" evidence="12">
    <location>
        <position position="294"/>
    </location>
    <ligand>
        <name>S-adenosyl-L-methionine</name>
        <dbReference type="ChEBI" id="CHEBI:59789"/>
    </ligand>
</feature>
<dbReference type="GO" id="GO:0046872">
    <property type="term" value="F:metal ion binding"/>
    <property type="evidence" value="ECO:0007669"/>
    <property type="project" value="UniProtKB-KW"/>
</dbReference>
<feature type="binding site" evidence="12">
    <location>
        <position position="195"/>
    </location>
    <ligand>
        <name>S-adenosyl-L-methionine</name>
        <dbReference type="ChEBI" id="CHEBI:59789"/>
    </ligand>
</feature>
<evidence type="ECO:0000256" key="12">
    <source>
        <dbReference type="HAMAP-Rule" id="MF_01849"/>
    </source>
</evidence>
<comment type="caution">
    <text evidence="14">The sequence shown here is derived from an EMBL/GenBank/DDBJ whole genome shotgun (WGS) entry which is preliminary data.</text>
</comment>
<keyword evidence="5 12" id="KW-0489">Methyltransferase</keyword>
<dbReference type="Proteomes" id="UP000294678">
    <property type="component" value="Unassembled WGS sequence"/>
</dbReference>
<evidence type="ECO:0000256" key="1">
    <source>
        <dbReference type="ARBA" id="ARBA00004496"/>
    </source>
</evidence>
<feature type="binding site" evidence="12">
    <location>
        <begin position="163"/>
        <end position="164"/>
    </location>
    <ligand>
        <name>S-adenosyl-L-methionine</name>
        <dbReference type="ChEBI" id="CHEBI:59789"/>
    </ligand>
</feature>
<evidence type="ECO:0000256" key="4">
    <source>
        <dbReference type="ARBA" id="ARBA00022552"/>
    </source>
</evidence>
<evidence type="ECO:0000256" key="5">
    <source>
        <dbReference type="ARBA" id="ARBA00022603"/>
    </source>
</evidence>
<dbReference type="AlphaFoldDB" id="A0AA46DYY3"/>
<dbReference type="SFLD" id="SFLDS00029">
    <property type="entry name" value="Radical_SAM"/>
    <property type="match status" value="1"/>
</dbReference>
<dbReference type="PIRSF" id="PIRSF006004">
    <property type="entry name" value="CHP00048"/>
    <property type="match status" value="1"/>
</dbReference>
<evidence type="ECO:0000256" key="3">
    <source>
        <dbReference type="ARBA" id="ARBA00022490"/>
    </source>
</evidence>
<dbReference type="RefSeq" id="WP_134112635.1">
    <property type="nucleotide sequence ID" value="NZ_SOBG01000003.1"/>
</dbReference>
<comment type="subcellular location">
    <subcellularLocation>
        <location evidence="1 12">Cytoplasm</location>
    </subcellularLocation>
</comment>
<dbReference type="SFLD" id="SFLDG01062">
    <property type="entry name" value="methyltransferase_(Class_A)"/>
    <property type="match status" value="1"/>
</dbReference>
<evidence type="ECO:0000256" key="10">
    <source>
        <dbReference type="ARBA" id="ARBA00023004"/>
    </source>
</evidence>
<comment type="cofactor">
    <cofactor evidence="12">
        <name>[4Fe-4S] cluster</name>
        <dbReference type="ChEBI" id="CHEBI:49883"/>
    </cofactor>
    <text evidence="12">Binds 1 [4Fe-4S] cluster. The cluster is coordinated with 3 cysteines and an exchangeable S-adenosyl-L-methionine.</text>
</comment>
<keyword evidence="7 12" id="KW-0949">S-adenosyl-L-methionine</keyword>
<keyword evidence="4 12" id="KW-0698">rRNA processing</keyword>
<dbReference type="EMBL" id="SOBG01000003">
    <property type="protein sequence ID" value="TDT71366.1"/>
    <property type="molecule type" value="Genomic_DNA"/>
</dbReference>
<evidence type="ECO:0000256" key="7">
    <source>
        <dbReference type="ARBA" id="ARBA00022691"/>
    </source>
</evidence>
<feature type="active site" description="S-methylcysteine intermediate" evidence="12">
    <location>
        <position position="338"/>
    </location>
</feature>
<dbReference type="SUPFAM" id="SSF102114">
    <property type="entry name" value="Radical SAM enzymes"/>
    <property type="match status" value="1"/>
</dbReference>
<dbReference type="GO" id="GO:0070040">
    <property type="term" value="F:rRNA (adenine(2503)-C2-)-methyltransferase activity"/>
    <property type="evidence" value="ECO:0007669"/>
    <property type="project" value="UniProtKB-UniRule"/>
</dbReference>
<keyword evidence="12" id="KW-1015">Disulfide bond</keyword>
<dbReference type="GO" id="GO:0019843">
    <property type="term" value="F:rRNA binding"/>
    <property type="evidence" value="ECO:0007669"/>
    <property type="project" value="UniProtKB-UniRule"/>
</dbReference>
<dbReference type="Pfam" id="PF21016">
    <property type="entry name" value="RlmN_N"/>
    <property type="match status" value="1"/>
</dbReference>
<keyword evidence="3 12" id="KW-0963">Cytoplasm</keyword>
<comment type="similarity">
    <text evidence="12">Belongs to the radical SAM superfamily. RlmN family.</text>
</comment>
<dbReference type="InterPro" id="IPR004383">
    <property type="entry name" value="rRNA_lsu_MTrfase_RlmN/Cfr"/>
</dbReference>
<dbReference type="FunFam" id="3.20.20.70:FF:000014">
    <property type="entry name" value="Probable dual-specificity RNA methyltransferase RlmN"/>
    <property type="match status" value="1"/>
</dbReference>
<dbReference type="SFLD" id="SFLDF00275">
    <property type="entry name" value="adenosine_C2_methyltransferase"/>
    <property type="match status" value="1"/>
</dbReference>
<dbReference type="InterPro" id="IPR013785">
    <property type="entry name" value="Aldolase_TIM"/>
</dbReference>
<evidence type="ECO:0000256" key="9">
    <source>
        <dbReference type="ARBA" id="ARBA00022723"/>
    </source>
</evidence>
<dbReference type="InterPro" id="IPR027492">
    <property type="entry name" value="RNA_MTrfase_RlmN"/>
</dbReference>
<evidence type="ECO:0000256" key="8">
    <source>
        <dbReference type="ARBA" id="ARBA00022694"/>
    </source>
</evidence>
<dbReference type="PROSITE" id="PS51918">
    <property type="entry name" value="RADICAL_SAM"/>
    <property type="match status" value="1"/>
</dbReference>
<dbReference type="GO" id="GO:0070475">
    <property type="term" value="P:rRNA base methylation"/>
    <property type="evidence" value="ECO:0007669"/>
    <property type="project" value="UniProtKB-UniRule"/>
</dbReference>
<comment type="miscellaneous">
    <text evidence="12">Reaction proceeds by a ping-pong mechanism involving intermediate methylation of a conserved cysteine residue.</text>
</comment>
<keyword evidence="10 12" id="KW-0408">Iron</keyword>
<dbReference type="InterPro" id="IPR040072">
    <property type="entry name" value="Methyltransferase_A"/>
</dbReference>
<dbReference type="GO" id="GO:0002935">
    <property type="term" value="F:tRNA (adenine(37)-C2)-methyltransferase activity"/>
    <property type="evidence" value="ECO:0007669"/>
    <property type="project" value="UniProtKB-UniRule"/>
</dbReference>
<feature type="binding site" evidence="12">
    <location>
        <position position="117"/>
    </location>
    <ligand>
        <name>[4Fe-4S] cluster</name>
        <dbReference type="ChEBI" id="CHEBI:49883"/>
        <note>4Fe-4S-S-AdoMet</note>
    </ligand>
</feature>
<dbReference type="InterPro" id="IPR007197">
    <property type="entry name" value="rSAM"/>
</dbReference>
<dbReference type="GO" id="GO:0000049">
    <property type="term" value="F:tRNA binding"/>
    <property type="evidence" value="ECO:0007669"/>
    <property type="project" value="UniProtKB-UniRule"/>
</dbReference>
<evidence type="ECO:0000313" key="15">
    <source>
        <dbReference type="Proteomes" id="UP000294678"/>
    </source>
</evidence>
<dbReference type="Gene3D" id="1.10.150.530">
    <property type="match status" value="1"/>
</dbReference>
<sequence length="346" mass="40926">MNKFNLLNATYDELEKFLLELGFKKFNAKQIYSWLHNKLVRKIDEMTNISLKNRELLTEKSYIPLFNVLKQQISKIDETEKYLFELEDKNTIETVLLKHKDRYTICISTQVGCPVKCDFCATGMDGFVRNLEVHEILNQVYTLNRRIEKRGFKINNIVFMGMGEPFLNIDNLIKSIKILTDKNGLDFSIRKITVSTSGIVPGIERLMEEKLQIELAISLHSVFNEKRDMIIPINKRYPLEDLIVVLKEYQRMTKRRISFEYIMIKNFNVGRNDMEFLADLMHEFDHILNLIPYNSIEGKDWERPHENKMKSFYEYLKNDRKVNVTFRQEKGADINGACGQLRQKNR</sequence>
<dbReference type="PANTHER" id="PTHR30544:SF5">
    <property type="entry name" value="RADICAL SAM CORE DOMAIN-CONTAINING PROTEIN"/>
    <property type="match status" value="1"/>
</dbReference>
<keyword evidence="6 12" id="KW-0808">Transferase</keyword>
<evidence type="ECO:0000313" key="14">
    <source>
        <dbReference type="EMBL" id="TDT71366.1"/>
    </source>
</evidence>
<keyword evidence="2 12" id="KW-0004">4Fe-4S</keyword>
<evidence type="ECO:0000256" key="2">
    <source>
        <dbReference type="ARBA" id="ARBA00022485"/>
    </source>
</evidence>
<dbReference type="PANTHER" id="PTHR30544">
    <property type="entry name" value="23S RRNA METHYLTRANSFERASE"/>
    <property type="match status" value="1"/>
</dbReference>
<dbReference type="GO" id="GO:0030488">
    <property type="term" value="P:tRNA methylation"/>
    <property type="evidence" value="ECO:0007669"/>
    <property type="project" value="UniProtKB-UniRule"/>
</dbReference>
<gene>
    <name evidence="12" type="primary">rlmN</name>
    <name evidence="14" type="ORF">EV215_0739</name>
</gene>
<feature type="active site" description="Proton acceptor" evidence="12">
    <location>
        <position position="93"/>
    </location>
</feature>
<accession>A0AA46DYY3</accession>
<reference evidence="14 15" key="1">
    <citation type="submission" date="2019-03" db="EMBL/GenBank/DDBJ databases">
        <title>Genomic Encyclopedia of Type Strains, Phase IV (KMG-IV): sequencing the most valuable type-strain genomes for metagenomic binning, comparative biology and taxonomic classification.</title>
        <authorList>
            <person name="Goeker M."/>
        </authorList>
    </citation>
    <scope>NUCLEOTIDE SEQUENCE [LARGE SCALE GENOMIC DNA]</scope>
    <source>
        <strain evidence="14 15">DSM 100055</strain>
    </source>
</reference>
<dbReference type="Pfam" id="PF04055">
    <property type="entry name" value="Radical_SAM"/>
    <property type="match status" value="1"/>
</dbReference>
<comment type="catalytic activity">
    <reaction evidence="12">
        <text>adenosine(2503) in 23S rRNA + 2 reduced [2Fe-2S]-[ferredoxin] + 2 S-adenosyl-L-methionine = 2-methyladenosine(2503) in 23S rRNA + 5'-deoxyadenosine + L-methionine + 2 oxidized [2Fe-2S]-[ferredoxin] + S-adenosyl-L-homocysteine</text>
        <dbReference type="Rhea" id="RHEA:42916"/>
        <dbReference type="Rhea" id="RHEA-COMP:10000"/>
        <dbReference type="Rhea" id="RHEA-COMP:10001"/>
        <dbReference type="Rhea" id="RHEA-COMP:10152"/>
        <dbReference type="Rhea" id="RHEA-COMP:10282"/>
        <dbReference type="ChEBI" id="CHEBI:17319"/>
        <dbReference type="ChEBI" id="CHEBI:33737"/>
        <dbReference type="ChEBI" id="CHEBI:33738"/>
        <dbReference type="ChEBI" id="CHEBI:57844"/>
        <dbReference type="ChEBI" id="CHEBI:57856"/>
        <dbReference type="ChEBI" id="CHEBI:59789"/>
        <dbReference type="ChEBI" id="CHEBI:74411"/>
        <dbReference type="ChEBI" id="CHEBI:74497"/>
        <dbReference type="EC" id="2.1.1.192"/>
    </reaction>
</comment>
<proteinExistence type="inferred from homology"/>
<dbReference type="NCBIfam" id="TIGR00048">
    <property type="entry name" value="rRNA_mod_RlmN"/>
    <property type="match status" value="1"/>
</dbReference>
<feature type="binding site" evidence="12">
    <location>
        <position position="113"/>
    </location>
    <ligand>
        <name>[4Fe-4S] cluster</name>
        <dbReference type="ChEBI" id="CHEBI:49883"/>
        <note>4Fe-4S-S-AdoMet</note>
    </ligand>
</feature>
<dbReference type="InterPro" id="IPR058240">
    <property type="entry name" value="rSAM_sf"/>
</dbReference>
<evidence type="ECO:0000256" key="6">
    <source>
        <dbReference type="ARBA" id="ARBA00022679"/>
    </source>
</evidence>
<protein>
    <recommendedName>
        <fullName evidence="12">Probable dual-specificity RNA methyltransferase RlmN</fullName>
        <ecNumber evidence="12">2.1.1.192</ecNumber>
    </recommendedName>
    <alternativeName>
        <fullName evidence="12">23S rRNA (adenine(2503)-C(2))-methyltransferase</fullName>
    </alternativeName>
    <alternativeName>
        <fullName evidence="12">23S rRNA m2A2503 methyltransferase</fullName>
    </alternativeName>
    <alternativeName>
        <fullName evidence="12">Ribosomal RNA large subunit methyltransferase N</fullName>
    </alternativeName>
    <alternativeName>
        <fullName evidence="12">tRNA (adenine(37)-C(2))-methyltransferase</fullName>
    </alternativeName>
    <alternativeName>
        <fullName evidence="12">tRNA m2A37 methyltransferase</fullName>
    </alternativeName>
</protein>
<keyword evidence="15" id="KW-1185">Reference proteome</keyword>
<feature type="binding site" evidence="12">
    <location>
        <begin position="218"/>
        <end position="220"/>
    </location>
    <ligand>
        <name>S-adenosyl-L-methionine</name>
        <dbReference type="ChEBI" id="CHEBI:59789"/>
    </ligand>
</feature>
<comment type="catalytic activity">
    <reaction evidence="12">
        <text>adenosine(37) in tRNA + 2 reduced [2Fe-2S]-[ferredoxin] + 2 S-adenosyl-L-methionine = 2-methyladenosine(37) in tRNA + 5'-deoxyadenosine + L-methionine + 2 oxidized [2Fe-2S]-[ferredoxin] + S-adenosyl-L-homocysteine</text>
        <dbReference type="Rhea" id="RHEA:43332"/>
        <dbReference type="Rhea" id="RHEA-COMP:10000"/>
        <dbReference type="Rhea" id="RHEA-COMP:10001"/>
        <dbReference type="Rhea" id="RHEA-COMP:10162"/>
        <dbReference type="Rhea" id="RHEA-COMP:10485"/>
        <dbReference type="ChEBI" id="CHEBI:17319"/>
        <dbReference type="ChEBI" id="CHEBI:33737"/>
        <dbReference type="ChEBI" id="CHEBI:33738"/>
        <dbReference type="ChEBI" id="CHEBI:57844"/>
        <dbReference type="ChEBI" id="CHEBI:57856"/>
        <dbReference type="ChEBI" id="CHEBI:59789"/>
        <dbReference type="ChEBI" id="CHEBI:74411"/>
        <dbReference type="ChEBI" id="CHEBI:74497"/>
        <dbReference type="EC" id="2.1.1.192"/>
    </reaction>
</comment>
<keyword evidence="9 12" id="KW-0479">Metal-binding</keyword>
<dbReference type="EC" id="2.1.1.192" evidence="12"/>
<name>A0AA46DYY3_9FUSO</name>
<dbReference type="Gene3D" id="3.20.20.70">
    <property type="entry name" value="Aldolase class I"/>
    <property type="match status" value="1"/>
</dbReference>
<comment type="caution">
    <text evidence="12">Lacks conserved residue(s) required for the propagation of feature annotation.</text>
</comment>
<evidence type="ECO:0000256" key="11">
    <source>
        <dbReference type="ARBA" id="ARBA00023014"/>
    </source>
</evidence>
<organism evidence="14 15">
    <name type="scientific">Hypnocyclicus thermotrophus</name>
    <dbReference type="NCBI Taxonomy" id="1627895"/>
    <lineage>
        <taxon>Bacteria</taxon>
        <taxon>Fusobacteriati</taxon>
        <taxon>Fusobacteriota</taxon>
        <taxon>Fusobacteriia</taxon>
        <taxon>Fusobacteriales</taxon>
        <taxon>Fusobacteriaceae</taxon>
        <taxon>Hypnocyclicus</taxon>
    </lineage>
</organism>
<dbReference type="InterPro" id="IPR048641">
    <property type="entry name" value="RlmN_N"/>
</dbReference>
<keyword evidence="8 12" id="KW-0819">tRNA processing</keyword>
<feature type="binding site" evidence="12">
    <location>
        <position position="120"/>
    </location>
    <ligand>
        <name>[4Fe-4S] cluster</name>
        <dbReference type="ChEBI" id="CHEBI:49883"/>
        <note>4Fe-4S-S-AdoMet</note>
    </ligand>
</feature>
<dbReference type="HAMAP" id="MF_01849">
    <property type="entry name" value="RNA_methyltr_RlmN"/>
    <property type="match status" value="1"/>
</dbReference>
<evidence type="ECO:0000259" key="13">
    <source>
        <dbReference type="PROSITE" id="PS51918"/>
    </source>
</evidence>
<feature type="domain" description="Radical SAM core" evidence="13">
    <location>
        <begin position="99"/>
        <end position="333"/>
    </location>
</feature>
<keyword evidence="11 12" id="KW-0411">Iron-sulfur</keyword>